<organism evidence="15 16">
    <name type="scientific">Lymnaea stagnalis</name>
    <name type="common">Great pond snail</name>
    <name type="synonym">Helix stagnalis</name>
    <dbReference type="NCBI Taxonomy" id="6523"/>
    <lineage>
        <taxon>Eukaryota</taxon>
        <taxon>Metazoa</taxon>
        <taxon>Spiralia</taxon>
        <taxon>Lophotrochozoa</taxon>
        <taxon>Mollusca</taxon>
        <taxon>Gastropoda</taxon>
        <taxon>Heterobranchia</taxon>
        <taxon>Euthyneura</taxon>
        <taxon>Panpulmonata</taxon>
        <taxon>Hygrophila</taxon>
        <taxon>Lymnaeoidea</taxon>
        <taxon>Lymnaeidae</taxon>
        <taxon>Lymnaea</taxon>
    </lineage>
</organism>
<keyword evidence="5" id="KW-0879">Wnt signaling pathway</keyword>
<comment type="similarity">
    <text evidence="2">Belongs to the secreted frizzled-related protein (sFRP) family.</text>
</comment>
<dbReference type="PROSITE" id="PS50189">
    <property type="entry name" value="NTR"/>
    <property type="match status" value="1"/>
</dbReference>
<dbReference type="GO" id="GO:0030154">
    <property type="term" value="P:cell differentiation"/>
    <property type="evidence" value="ECO:0007669"/>
    <property type="project" value="UniProtKB-KW"/>
</dbReference>
<keyword evidence="8 10" id="KW-1015">Disulfide bond</keyword>
<dbReference type="InterPro" id="IPR036790">
    <property type="entry name" value="Frizzled_dom_sf"/>
</dbReference>
<evidence type="ECO:0000256" key="4">
    <source>
        <dbReference type="ARBA" id="ARBA00022525"/>
    </source>
</evidence>
<evidence type="ECO:0008006" key="17">
    <source>
        <dbReference type="Google" id="ProtNLM"/>
    </source>
</evidence>
<evidence type="ECO:0000256" key="9">
    <source>
        <dbReference type="ARBA" id="ARBA00023180"/>
    </source>
</evidence>
<evidence type="ECO:0000313" key="15">
    <source>
        <dbReference type="EMBL" id="CAL1540126.1"/>
    </source>
</evidence>
<sequence length="368" mass="40908">MTSPANRPAAAVVLTCMLVAARAFLARIEQCEPIEIPRCRAMPYNMTQMPNLLHHGTQENARLVFEKFEVLLDQRCSDVLLFLLCSLHVPICAVALQPEAIPPCRSVCEKARAGCEPLMNSYNVSWPDTLECSRLPRYERGVCVSPEAFVKPTQKKKGCKACKKKKPSLAHMRKYKYDYAIKAHVLKGKRVGNSEIIYRVKVAQVAFSEKVKFQANDEVTMWVNSTCPCPKMHKGRDYLVMGHGDGVSSKLMLTPASVVAKWRDPLSTKLKKWQQRLKANNSKPANKTQNTDDGGDRGKKRRKGGAILSPGGNSRDNASPQGVPVKQNNPKSPSSPSDFVNGYTHGGRYYTKELAKKYNQAALRAASD</sequence>
<dbReference type="Proteomes" id="UP001497497">
    <property type="component" value="Unassembled WGS sequence"/>
</dbReference>
<keyword evidence="16" id="KW-1185">Reference proteome</keyword>
<dbReference type="SUPFAM" id="SSF50242">
    <property type="entry name" value="TIMP-like"/>
    <property type="match status" value="1"/>
</dbReference>
<gene>
    <name evidence="15" type="ORF">GSLYS_00013859001</name>
</gene>
<dbReference type="SUPFAM" id="SSF63501">
    <property type="entry name" value="Frizzled cysteine-rich domain"/>
    <property type="match status" value="1"/>
</dbReference>
<evidence type="ECO:0000256" key="5">
    <source>
        <dbReference type="ARBA" id="ARBA00022687"/>
    </source>
</evidence>
<keyword evidence="3" id="KW-0217">Developmental protein</keyword>
<keyword evidence="7" id="KW-0221">Differentiation</keyword>
<feature type="domain" description="FZ" evidence="13">
    <location>
        <begin position="26"/>
        <end position="146"/>
    </location>
</feature>
<evidence type="ECO:0000256" key="3">
    <source>
        <dbReference type="ARBA" id="ARBA00022473"/>
    </source>
</evidence>
<proteinExistence type="inferred from homology"/>
<feature type="domain" description="NTR" evidence="14">
    <location>
        <begin position="159"/>
        <end position="282"/>
    </location>
</feature>
<keyword evidence="4" id="KW-0964">Secreted</keyword>
<evidence type="ECO:0000256" key="10">
    <source>
        <dbReference type="PROSITE-ProRule" id="PRU00090"/>
    </source>
</evidence>
<comment type="caution">
    <text evidence="15">The sequence shown here is derived from an EMBL/GenBank/DDBJ whole genome shotgun (WGS) entry which is preliminary data.</text>
</comment>
<dbReference type="GO" id="GO:0060070">
    <property type="term" value="P:canonical Wnt signaling pathway"/>
    <property type="evidence" value="ECO:0007669"/>
    <property type="project" value="TreeGrafter"/>
</dbReference>
<dbReference type="Pfam" id="PF01759">
    <property type="entry name" value="NTR"/>
    <property type="match status" value="1"/>
</dbReference>
<evidence type="ECO:0000256" key="6">
    <source>
        <dbReference type="ARBA" id="ARBA00022729"/>
    </source>
</evidence>
<dbReference type="GO" id="GO:0090090">
    <property type="term" value="P:negative regulation of canonical Wnt signaling pathway"/>
    <property type="evidence" value="ECO:0007669"/>
    <property type="project" value="UniProtKB-ARBA"/>
</dbReference>
<feature type="compositionally biased region" description="Polar residues" evidence="11">
    <location>
        <begin position="277"/>
        <end position="291"/>
    </location>
</feature>
<evidence type="ECO:0000256" key="8">
    <source>
        <dbReference type="ARBA" id="ARBA00023157"/>
    </source>
</evidence>
<comment type="caution">
    <text evidence="10">Lacks conserved residue(s) required for the propagation of feature annotation.</text>
</comment>
<comment type="subcellular location">
    <subcellularLocation>
        <location evidence="1">Secreted</location>
    </subcellularLocation>
</comment>
<feature type="signal peptide" evidence="12">
    <location>
        <begin position="1"/>
        <end position="23"/>
    </location>
</feature>
<dbReference type="SMART" id="SM00643">
    <property type="entry name" value="C345C"/>
    <property type="match status" value="1"/>
</dbReference>
<evidence type="ECO:0000259" key="14">
    <source>
        <dbReference type="PROSITE" id="PS50189"/>
    </source>
</evidence>
<dbReference type="InterPro" id="IPR020067">
    <property type="entry name" value="Frizzled_dom"/>
</dbReference>
<reference evidence="15 16" key="1">
    <citation type="submission" date="2024-04" db="EMBL/GenBank/DDBJ databases">
        <authorList>
            <consortium name="Genoscope - CEA"/>
            <person name="William W."/>
        </authorList>
    </citation>
    <scope>NUCLEOTIDE SEQUENCE [LARGE SCALE GENOMIC DNA]</scope>
</reference>
<name>A0AAV2I0P4_LYMST</name>
<feature type="compositionally biased region" description="Polar residues" evidence="11">
    <location>
        <begin position="311"/>
        <end position="320"/>
    </location>
</feature>
<evidence type="ECO:0000256" key="12">
    <source>
        <dbReference type="SAM" id="SignalP"/>
    </source>
</evidence>
<evidence type="ECO:0000256" key="11">
    <source>
        <dbReference type="SAM" id="MobiDB-lite"/>
    </source>
</evidence>
<protein>
    <recommendedName>
        <fullName evidence="17">Secreted frizzled-related protein 3</fullName>
    </recommendedName>
</protein>
<feature type="region of interest" description="Disordered" evidence="11">
    <location>
        <begin position="274"/>
        <end position="345"/>
    </location>
</feature>
<evidence type="ECO:0000256" key="1">
    <source>
        <dbReference type="ARBA" id="ARBA00004613"/>
    </source>
</evidence>
<dbReference type="Pfam" id="PF01392">
    <property type="entry name" value="Fz"/>
    <property type="match status" value="1"/>
</dbReference>
<dbReference type="PANTHER" id="PTHR11309:SF96">
    <property type="entry name" value="SECRETED FRIZZLED-RELATED PROTEIN 3"/>
    <property type="match status" value="1"/>
</dbReference>
<evidence type="ECO:0000256" key="7">
    <source>
        <dbReference type="ARBA" id="ARBA00022782"/>
    </source>
</evidence>
<evidence type="ECO:0000256" key="2">
    <source>
        <dbReference type="ARBA" id="ARBA00010054"/>
    </source>
</evidence>
<feature type="disulfide bond" evidence="10">
    <location>
        <begin position="31"/>
        <end position="92"/>
    </location>
</feature>
<dbReference type="InterPro" id="IPR015526">
    <property type="entry name" value="Frizzled/SFRP"/>
</dbReference>
<dbReference type="GO" id="GO:0017147">
    <property type="term" value="F:Wnt-protein binding"/>
    <property type="evidence" value="ECO:0007669"/>
    <property type="project" value="TreeGrafter"/>
</dbReference>
<dbReference type="PROSITE" id="PS50038">
    <property type="entry name" value="FZ"/>
    <property type="match status" value="1"/>
</dbReference>
<dbReference type="InterPro" id="IPR018933">
    <property type="entry name" value="Netrin_module_non-TIMP"/>
</dbReference>
<feature type="disulfide bond" evidence="10">
    <location>
        <begin position="108"/>
        <end position="132"/>
    </location>
</feature>
<dbReference type="Gene3D" id="2.40.50.120">
    <property type="match status" value="1"/>
</dbReference>
<evidence type="ECO:0000259" key="13">
    <source>
        <dbReference type="PROSITE" id="PS50038"/>
    </source>
</evidence>
<dbReference type="GO" id="GO:0035567">
    <property type="term" value="P:non-canonical Wnt signaling pathway"/>
    <property type="evidence" value="ECO:0007669"/>
    <property type="project" value="TreeGrafter"/>
</dbReference>
<dbReference type="InterPro" id="IPR001134">
    <property type="entry name" value="Netrin_domain"/>
</dbReference>
<dbReference type="FunFam" id="1.10.2000.10:FF:000005">
    <property type="entry name" value="secreted frizzled-related protein 4"/>
    <property type="match status" value="1"/>
</dbReference>
<feature type="disulfide bond" evidence="10">
    <location>
        <begin position="39"/>
        <end position="85"/>
    </location>
</feature>
<feature type="chain" id="PRO_5043909539" description="Secreted frizzled-related protein 3" evidence="12">
    <location>
        <begin position="24"/>
        <end position="368"/>
    </location>
</feature>
<dbReference type="AlphaFoldDB" id="A0AAV2I0P4"/>
<dbReference type="Gene3D" id="1.10.2000.10">
    <property type="entry name" value="Frizzled cysteine-rich domain"/>
    <property type="match status" value="1"/>
</dbReference>
<dbReference type="PANTHER" id="PTHR11309">
    <property type="entry name" value="FRIZZLED"/>
    <property type="match status" value="1"/>
</dbReference>
<accession>A0AAV2I0P4</accession>
<dbReference type="SMART" id="SM00063">
    <property type="entry name" value="FRI"/>
    <property type="match status" value="1"/>
</dbReference>
<evidence type="ECO:0000313" key="16">
    <source>
        <dbReference type="Proteomes" id="UP001497497"/>
    </source>
</evidence>
<dbReference type="GO" id="GO:0005615">
    <property type="term" value="C:extracellular space"/>
    <property type="evidence" value="ECO:0007669"/>
    <property type="project" value="TreeGrafter"/>
</dbReference>
<keyword evidence="9" id="KW-0325">Glycoprotein</keyword>
<dbReference type="GO" id="GO:0005737">
    <property type="term" value="C:cytoplasm"/>
    <property type="evidence" value="ECO:0007669"/>
    <property type="project" value="TreeGrafter"/>
</dbReference>
<keyword evidence="6 12" id="KW-0732">Signal</keyword>
<dbReference type="EMBL" id="CAXITT010000372">
    <property type="protein sequence ID" value="CAL1540126.1"/>
    <property type="molecule type" value="Genomic_DNA"/>
</dbReference>
<dbReference type="InterPro" id="IPR008993">
    <property type="entry name" value="TIMP-like_OB-fold"/>
</dbReference>